<keyword evidence="4 11" id="KW-0285">Flavoprotein</keyword>
<name>A0ABW6BC26_9SPHI</name>
<dbReference type="InterPro" id="IPR003374">
    <property type="entry name" value="ApbE-like_sf"/>
</dbReference>
<dbReference type="PIRSF" id="PIRSF006268">
    <property type="entry name" value="ApbE"/>
    <property type="match status" value="1"/>
</dbReference>
<dbReference type="EC" id="2.7.1.180" evidence="2 11"/>
<keyword evidence="5 11" id="KW-0808">Transferase</keyword>
<keyword evidence="6 11" id="KW-0479">Metal-binding</keyword>
<evidence type="ECO:0000256" key="5">
    <source>
        <dbReference type="ARBA" id="ARBA00022679"/>
    </source>
</evidence>
<accession>A0ABW6BC26</accession>
<evidence type="ECO:0000256" key="2">
    <source>
        <dbReference type="ARBA" id="ARBA00011955"/>
    </source>
</evidence>
<evidence type="ECO:0000256" key="7">
    <source>
        <dbReference type="ARBA" id="ARBA00022827"/>
    </source>
</evidence>
<comment type="caution">
    <text evidence="12">The sequence shown here is derived from an EMBL/GenBank/DDBJ whole genome shotgun (WGS) entry which is preliminary data.</text>
</comment>
<evidence type="ECO:0000256" key="10">
    <source>
        <dbReference type="ARBA" id="ARBA00048540"/>
    </source>
</evidence>
<evidence type="ECO:0000256" key="1">
    <source>
        <dbReference type="ARBA" id="ARBA00001946"/>
    </source>
</evidence>
<dbReference type="PANTHER" id="PTHR30040">
    <property type="entry name" value="THIAMINE BIOSYNTHESIS LIPOPROTEIN APBE"/>
    <property type="match status" value="1"/>
</dbReference>
<proteinExistence type="inferred from homology"/>
<keyword evidence="8 11" id="KW-0460">Magnesium</keyword>
<comment type="cofactor">
    <cofactor evidence="1">
        <name>Mg(2+)</name>
        <dbReference type="ChEBI" id="CHEBI:18420"/>
    </cofactor>
</comment>
<comment type="similarity">
    <text evidence="11">Belongs to the ApbE family.</text>
</comment>
<evidence type="ECO:0000256" key="4">
    <source>
        <dbReference type="ARBA" id="ARBA00022630"/>
    </source>
</evidence>
<sequence length="319" mass="34960">MLLSIAICLMGLPFKLDAQVTVKRGMTLMGSRFEVTVIERDSVWANMYIDSAVSEIRRIENLISEWQPHTQVSAVNRAAGIKPVRVDREVFALTQRALAFSRLSDGAFDISIAALDRIWRFDGSMDELPTPEAVQRSIAHVGYQDIVLDSVASSIYLARSGMKIGFGSIGKGYAADRGRDLLKRLGVQGGIVNASGDLSTWGTQLNGQPWRVGINNPLKAHKMIAVLQMKEESVATSGSYEKYVEFGGKRYAHIINPKTGFPASGLISVTVYGPSAEFANGLSTSMMVLGAREGAKLLRRFPAYKAVWMSDGGRVRRIR</sequence>
<dbReference type="Gene3D" id="3.10.520.10">
    <property type="entry name" value="ApbE-like domains"/>
    <property type="match status" value="1"/>
</dbReference>
<dbReference type="PANTHER" id="PTHR30040:SF2">
    <property type="entry name" value="FAD:PROTEIN FMN TRANSFERASE"/>
    <property type="match status" value="1"/>
</dbReference>
<evidence type="ECO:0000256" key="11">
    <source>
        <dbReference type="PIRNR" id="PIRNR006268"/>
    </source>
</evidence>
<dbReference type="RefSeq" id="WP_320183900.1">
    <property type="nucleotide sequence ID" value="NZ_CP138332.1"/>
</dbReference>
<evidence type="ECO:0000313" key="13">
    <source>
        <dbReference type="Proteomes" id="UP001597525"/>
    </source>
</evidence>
<evidence type="ECO:0000256" key="3">
    <source>
        <dbReference type="ARBA" id="ARBA00016337"/>
    </source>
</evidence>
<evidence type="ECO:0000256" key="8">
    <source>
        <dbReference type="ARBA" id="ARBA00022842"/>
    </source>
</evidence>
<reference evidence="13" key="1">
    <citation type="journal article" date="2019" name="Int. J. Syst. Evol. Microbiol.">
        <title>The Global Catalogue of Microorganisms (GCM) 10K type strain sequencing project: providing services to taxonomists for standard genome sequencing and annotation.</title>
        <authorList>
            <consortium name="The Broad Institute Genomics Platform"/>
            <consortium name="The Broad Institute Genome Sequencing Center for Infectious Disease"/>
            <person name="Wu L."/>
            <person name="Ma J."/>
        </authorList>
    </citation>
    <scope>NUCLEOTIDE SEQUENCE [LARGE SCALE GENOMIC DNA]</scope>
    <source>
        <strain evidence="13">KCTC 22814</strain>
    </source>
</reference>
<dbReference type="InterPro" id="IPR024932">
    <property type="entry name" value="ApbE"/>
</dbReference>
<comment type="catalytic activity">
    <reaction evidence="10 11">
        <text>L-threonyl-[protein] + FAD = FMN-L-threonyl-[protein] + AMP + H(+)</text>
        <dbReference type="Rhea" id="RHEA:36847"/>
        <dbReference type="Rhea" id="RHEA-COMP:11060"/>
        <dbReference type="Rhea" id="RHEA-COMP:11061"/>
        <dbReference type="ChEBI" id="CHEBI:15378"/>
        <dbReference type="ChEBI" id="CHEBI:30013"/>
        <dbReference type="ChEBI" id="CHEBI:57692"/>
        <dbReference type="ChEBI" id="CHEBI:74257"/>
        <dbReference type="ChEBI" id="CHEBI:456215"/>
        <dbReference type="EC" id="2.7.1.180"/>
    </reaction>
</comment>
<dbReference type="GO" id="GO:0016740">
    <property type="term" value="F:transferase activity"/>
    <property type="evidence" value="ECO:0007669"/>
    <property type="project" value="UniProtKB-KW"/>
</dbReference>
<dbReference type="Proteomes" id="UP001597525">
    <property type="component" value="Unassembled WGS sequence"/>
</dbReference>
<protein>
    <recommendedName>
        <fullName evidence="3 11">FAD:protein FMN transferase</fullName>
        <ecNumber evidence="2 11">2.7.1.180</ecNumber>
    </recommendedName>
    <alternativeName>
        <fullName evidence="9 11">Flavin transferase</fullName>
    </alternativeName>
</protein>
<evidence type="ECO:0000256" key="9">
    <source>
        <dbReference type="ARBA" id="ARBA00031306"/>
    </source>
</evidence>
<organism evidence="12 13">
    <name type="scientific">Sphingobacterium bambusae</name>
    <dbReference type="NCBI Taxonomy" id="662858"/>
    <lineage>
        <taxon>Bacteria</taxon>
        <taxon>Pseudomonadati</taxon>
        <taxon>Bacteroidota</taxon>
        <taxon>Sphingobacteriia</taxon>
        <taxon>Sphingobacteriales</taxon>
        <taxon>Sphingobacteriaceae</taxon>
        <taxon>Sphingobacterium</taxon>
    </lineage>
</organism>
<evidence type="ECO:0000256" key="6">
    <source>
        <dbReference type="ARBA" id="ARBA00022723"/>
    </source>
</evidence>
<gene>
    <name evidence="12" type="ORF">ACFS7Y_01855</name>
</gene>
<keyword evidence="13" id="KW-1185">Reference proteome</keyword>
<evidence type="ECO:0000313" key="12">
    <source>
        <dbReference type="EMBL" id="MFD2966108.1"/>
    </source>
</evidence>
<dbReference type="EMBL" id="JBHUPB010000003">
    <property type="protein sequence ID" value="MFD2966108.1"/>
    <property type="molecule type" value="Genomic_DNA"/>
</dbReference>
<dbReference type="Pfam" id="PF02424">
    <property type="entry name" value="ApbE"/>
    <property type="match status" value="1"/>
</dbReference>
<dbReference type="SUPFAM" id="SSF143631">
    <property type="entry name" value="ApbE-like"/>
    <property type="match status" value="1"/>
</dbReference>
<keyword evidence="7 11" id="KW-0274">FAD</keyword>